<name>A0A6J6FFF2_9ZZZZ</name>
<accession>A0A6J6FFF2</accession>
<dbReference type="EMBL" id="CAEZSR010000185">
    <property type="protein sequence ID" value="CAB4585644.1"/>
    <property type="molecule type" value="Genomic_DNA"/>
</dbReference>
<sequence length="490" mass="53470">MTVDQNPTSPGTGAPRPGSGATDVERITATILTAVERQLTKYFTAMSHQAEAARMAAEQRSTELRSEVLGKFPVLEAAFEAQRVANEHYQQALQTALEDRLSEFANHQHWRMNDLEERLRATPASAGVDPETILEIRQTVRDDMECALGALHARLEEITNTNRRQDEQASAIVQHVNDTTTALTMRMDQGDQRMGHALEERMNGFRTELAQTLEAIAEQVNDHTGTLLSKLESSETRATDRLLELESRIKEEQGQKIANLEATIGRIGGGFDDAMIAVSQRVLELENRLLEIDERISEMNERLAKVDQNALDEVKAETSKAIGEAMLVRIEFDRAVASMDEKLDKQVIRMSEIEGLLSDQMDVSTAVQLERLDELERQMGMLDPSQFVRVSPSAAPSAPAVDPGAIPTLASFETGSFGTPSAGSVHGVGTTATGSVPVTDGSRPAVPSMSLNPVSLNPVSLNPMSLNPRLPGADTTSQETLDTEGSFTPQ</sequence>
<feature type="compositionally biased region" description="Polar residues" evidence="2">
    <location>
        <begin position="474"/>
        <end position="490"/>
    </location>
</feature>
<evidence type="ECO:0000313" key="3">
    <source>
        <dbReference type="EMBL" id="CAB4585644.1"/>
    </source>
</evidence>
<proteinExistence type="predicted"/>
<feature type="coiled-coil region" evidence="1">
    <location>
        <begin position="228"/>
        <end position="255"/>
    </location>
</feature>
<gene>
    <name evidence="3" type="ORF">UFOPK1493_03392</name>
</gene>
<evidence type="ECO:0000256" key="2">
    <source>
        <dbReference type="SAM" id="MobiDB-lite"/>
    </source>
</evidence>
<feature type="compositionally biased region" description="Polar residues" evidence="2">
    <location>
        <begin position="449"/>
        <end position="465"/>
    </location>
</feature>
<organism evidence="3">
    <name type="scientific">freshwater metagenome</name>
    <dbReference type="NCBI Taxonomy" id="449393"/>
    <lineage>
        <taxon>unclassified sequences</taxon>
        <taxon>metagenomes</taxon>
        <taxon>ecological metagenomes</taxon>
    </lineage>
</organism>
<feature type="region of interest" description="Disordered" evidence="2">
    <location>
        <begin position="420"/>
        <end position="490"/>
    </location>
</feature>
<feature type="coiled-coil region" evidence="1">
    <location>
        <begin position="282"/>
        <end position="309"/>
    </location>
</feature>
<evidence type="ECO:0000256" key="1">
    <source>
        <dbReference type="SAM" id="Coils"/>
    </source>
</evidence>
<dbReference type="AlphaFoldDB" id="A0A6J6FFF2"/>
<keyword evidence="1" id="KW-0175">Coiled coil</keyword>
<reference evidence="3" key="1">
    <citation type="submission" date="2020-05" db="EMBL/GenBank/DDBJ databases">
        <authorList>
            <person name="Chiriac C."/>
            <person name="Salcher M."/>
            <person name="Ghai R."/>
            <person name="Kavagutti S V."/>
        </authorList>
    </citation>
    <scope>NUCLEOTIDE SEQUENCE</scope>
</reference>
<feature type="region of interest" description="Disordered" evidence="2">
    <location>
        <begin position="1"/>
        <end position="23"/>
    </location>
</feature>
<feature type="compositionally biased region" description="Polar residues" evidence="2">
    <location>
        <begin position="1"/>
        <end position="11"/>
    </location>
</feature>
<protein>
    <submittedName>
        <fullName evidence="3">Unannotated protein</fullName>
    </submittedName>
</protein>